<dbReference type="PROSITE" id="PS01358">
    <property type="entry name" value="ZF_RANBP2_1"/>
    <property type="match status" value="1"/>
</dbReference>
<keyword evidence="6" id="KW-1185">Reference proteome</keyword>
<dbReference type="PANTHER" id="PTHR36839:SF1">
    <property type="entry name" value="METALLO-BETA-LACTAMASE FAMILY PROTEIN (AFU_ORTHOLOGUE AFUA_5G12770)"/>
    <property type="match status" value="1"/>
</dbReference>
<name>A0ABW5VZW4_9MICO</name>
<keyword evidence="1" id="KW-0479">Metal-binding</keyword>
<dbReference type="InterPro" id="IPR036866">
    <property type="entry name" value="RibonucZ/Hydroxyglut_hydro"/>
</dbReference>
<dbReference type="SUPFAM" id="SSF56281">
    <property type="entry name" value="Metallo-hydrolase/oxidoreductase"/>
    <property type="match status" value="1"/>
</dbReference>
<keyword evidence="5" id="KW-0378">Hydrolase</keyword>
<accession>A0ABW5VZW4</accession>
<keyword evidence="2" id="KW-0863">Zinc-finger</keyword>
<feature type="domain" description="RanBP2-type" evidence="4">
    <location>
        <begin position="4"/>
        <end position="23"/>
    </location>
</feature>
<evidence type="ECO:0000256" key="3">
    <source>
        <dbReference type="ARBA" id="ARBA00022833"/>
    </source>
</evidence>
<evidence type="ECO:0000256" key="2">
    <source>
        <dbReference type="ARBA" id="ARBA00022771"/>
    </source>
</evidence>
<dbReference type="Proteomes" id="UP001597479">
    <property type="component" value="Unassembled WGS sequence"/>
</dbReference>
<protein>
    <submittedName>
        <fullName evidence="5">Hydrolase</fullName>
    </submittedName>
</protein>
<dbReference type="GO" id="GO:0016787">
    <property type="term" value="F:hydrolase activity"/>
    <property type="evidence" value="ECO:0007669"/>
    <property type="project" value="UniProtKB-KW"/>
</dbReference>
<comment type="caution">
    <text evidence="5">The sequence shown here is derived from an EMBL/GenBank/DDBJ whole genome shotgun (WGS) entry which is preliminary data.</text>
</comment>
<sequence>MTFWICRRCGVENASRPAVCAICADERELVPADGQRWTTLEELAARGQSIEVRELEPDLFGLRTVPDVGIGPTAKIVRTPHGNLMFDVPGYLDDAAVTAVQDLGGLAYIVASHPHMYGVQVEWSRRLGQVPILVSEADTDWLARTDTAVEPWKGDREILPGITLSQPGGHFPGSCVAHWASGASGKGVLLSGDTIFANPDRTSVSFMRSYPNRIPLSGPVVQRVAHHVARFAFDRLYNNFDGVIPTDARAVVLRSAERHAAWTRGDFDHLT</sequence>
<dbReference type="Gene3D" id="3.60.15.10">
    <property type="entry name" value="Ribonuclease Z/Hydroxyacylglutathione hydrolase-like"/>
    <property type="match status" value="1"/>
</dbReference>
<dbReference type="EMBL" id="JBHUOG010000002">
    <property type="protein sequence ID" value="MFD2795863.1"/>
    <property type="molecule type" value="Genomic_DNA"/>
</dbReference>
<dbReference type="InterPro" id="IPR001876">
    <property type="entry name" value="Znf_RanBP2"/>
</dbReference>
<evidence type="ECO:0000313" key="6">
    <source>
        <dbReference type="Proteomes" id="UP001597479"/>
    </source>
</evidence>
<evidence type="ECO:0000259" key="4">
    <source>
        <dbReference type="PROSITE" id="PS01358"/>
    </source>
</evidence>
<keyword evidence="3" id="KW-0862">Zinc</keyword>
<reference evidence="6" key="1">
    <citation type="journal article" date="2019" name="Int. J. Syst. Evol. Microbiol.">
        <title>The Global Catalogue of Microorganisms (GCM) 10K type strain sequencing project: providing services to taxonomists for standard genome sequencing and annotation.</title>
        <authorList>
            <consortium name="The Broad Institute Genomics Platform"/>
            <consortium name="The Broad Institute Genome Sequencing Center for Infectious Disease"/>
            <person name="Wu L."/>
            <person name="Ma J."/>
        </authorList>
    </citation>
    <scope>NUCLEOTIDE SEQUENCE [LARGE SCALE GENOMIC DNA]</scope>
    <source>
        <strain evidence="6">CCM 7044</strain>
    </source>
</reference>
<organism evidence="5 6">
    <name type="scientific">Promicromonospora vindobonensis</name>
    <dbReference type="NCBI Taxonomy" id="195748"/>
    <lineage>
        <taxon>Bacteria</taxon>
        <taxon>Bacillati</taxon>
        <taxon>Actinomycetota</taxon>
        <taxon>Actinomycetes</taxon>
        <taxon>Micrococcales</taxon>
        <taxon>Promicromonosporaceae</taxon>
        <taxon>Promicromonospora</taxon>
    </lineage>
</organism>
<dbReference type="RefSeq" id="WP_377186450.1">
    <property type="nucleotide sequence ID" value="NZ_JBHUOG010000002.1"/>
</dbReference>
<dbReference type="PANTHER" id="PTHR36839">
    <property type="entry name" value="METALLO-BETA-LACTAMASE FAMILY PROTEIN (AFU_ORTHOLOGUE AFUA_5G12770)"/>
    <property type="match status" value="1"/>
</dbReference>
<proteinExistence type="predicted"/>
<evidence type="ECO:0000313" key="5">
    <source>
        <dbReference type="EMBL" id="MFD2795863.1"/>
    </source>
</evidence>
<gene>
    <name evidence="5" type="ORF">ACFS27_20040</name>
</gene>
<evidence type="ECO:0000256" key="1">
    <source>
        <dbReference type="ARBA" id="ARBA00022723"/>
    </source>
</evidence>